<reference evidence="3" key="2">
    <citation type="submission" date="2018-04" db="EMBL/GenBank/DDBJ databases">
        <title>OglaRS2 (Oryza glaberrima Reference Sequence Version 2).</title>
        <authorList>
            <person name="Zhang J."/>
            <person name="Kudrna D."/>
            <person name="Lee S."/>
            <person name="Talag J."/>
            <person name="Rajasekar S."/>
            <person name="Wing R.A."/>
        </authorList>
    </citation>
    <scope>NUCLEOTIDE SEQUENCE [LARGE SCALE GENOMIC DNA]</scope>
    <source>
        <strain evidence="3">cv. IRGC 96717</strain>
    </source>
</reference>
<evidence type="ECO:0000313" key="3">
    <source>
        <dbReference type="Proteomes" id="UP000007306"/>
    </source>
</evidence>
<dbReference type="EnsemblPlants" id="ORGLA05G0248500.1">
    <property type="protein sequence ID" value="ORGLA05G0248500.1"/>
    <property type="gene ID" value="ORGLA05G0248500"/>
</dbReference>
<organism evidence="2 3">
    <name type="scientific">Oryza glaberrima</name>
    <name type="common">African rice</name>
    <dbReference type="NCBI Taxonomy" id="4538"/>
    <lineage>
        <taxon>Eukaryota</taxon>
        <taxon>Viridiplantae</taxon>
        <taxon>Streptophyta</taxon>
        <taxon>Embryophyta</taxon>
        <taxon>Tracheophyta</taxon>
        <taxon>Spermatophyta</taxon>
        <taxon>Magnoliopsida</taxon>
        <taxon>Liliopsida</taxon>
        <taxon>Poales</taxon>
        <taxon>Poaceae</taxon>
        <taxon>BOP clade</taxon>
        <taxon>Oryzoideae</taxon>
        <taxon>Oryzeae</taxon>
        <taxon>Oryzinae</taxon>
        <taxon>Oryza</taxon>
    </lineage>
</organism>
<keyword evidence="3" id="KW-1185">Reference proteome</keyword>
<accession>I1PYN7</accession>
<dbReference type="AlphaFoldDB" id="I1PYN7"/>
<dbReference type="HOGENOM" id="CLU_2053341_0_0_1"/>
<feature type="region of interest" description="Disordered" evidence="1">
    <location>
        <begin position="99"/>
        <end position="120"/>
    </location>
</feature>
<evidence type="ECO:0000256" key="1">
    <source>
        <dbReference type="SAM" id="MobiDB-lite"/>
    </source>
</evidence>
<protein>
    <submittedName>
        <fullName evidence="2">Uncharacterized protein</fullName>
    </submittedName>
</protein>
<proteinExistence type="predicted"/>
<reference evidence="2" key="1">
    <citation type="submission" date="2015-06" db="UniProtKB">
        <authorList>
            <consortium name="EnsemblPlants"/>
        </authorList>
    </citation>
    <scope>IDENTIFICATION</scope>
</reference>
<evidence type="ECO:0000313" key="2">
    <source>
        <dbReference type="EnsemblPlants" id="ORGLA05G0248500.1"/>
    </source>
</evidence>
<dbReference type="STRING" id="4538.I1PYN7"/>
<name>I1PYN7_ORYGL</name>
<dbReference type="Proteomes" id="UP000007306">
    <property type="component" value="Unassembled WGS sequence"/>
</dbReference>
<dbReference type="Gramene" id="ORGLA05G0248500.1">
    <property type="protein sequence ID" value="ORGLA05G0248500.1"/>
    <property type="gene ID" value="ORGLA05G0248500"/>
</dbReference>
<sequence length="120" mass="13055">MAASEKEAMVWVRILEEGVFRFDASEAARAAAGPSLSFAVPRRREEPRAGGDRPAIVPVCEVVGDVQRVVVEVWPYGKLIRAGLICGEAEAHARFSCSCRGSERQDFSDARGSSIEPVTY</sequence>